<feature type="transmembrane region" description="Helical" evidence="1">
    <location>
        <begin position="97"/>
        <end position="120"/>
    </location>
</feature>
<sequence length="180" mass="22296">MKILMIFNMFLLMNFYMNMMMTFNYLYLNIFISPLKQLIYLIMYMIFMTINILILKQYISMNLFILLIIFISGLLVLFSYFISLINNMTMKNNMLNLIYLNSFFIILMMIFMKQQLFFFLKNLNFNYMKNNKNMIIKKFFLEPNFYILFMFIIFLVMMLFIMTKICLIKYKNLRSKKWKK</sequence>
<feature type="transmembrane region" description="Helical" evidence="1">
    <location>
        <begin position="61"/>
        <end position="85"/>
    </location>
</feature>
<feature type="transmembrane region" description="Helical" evidence="1">
    <location>
        <begin position="145"/>
        <end position="170"/>
    </location>
</feature>
<feature type="transmembrane region" description="Helical" evidence="1">
    <location>
        <begin position="6"/>
        <end position="26"/>
    </location>
</feature>
<dbReference type="AlphaFoldDB" id="A0A8E5MDM0"/>
<geneLocation type="mitochondrion" evidence="2"/>
<keyword evidence="1" id="KW-1133">Transmembrane helix</keyword>
<protein>
    <submittedName>
        <fullName evidence="2">NADH dehydrogenase subunit 6</fullName>
    </submittedName>
</protein>
<dbReference type="EMBL" id="MW741886">
    <property type="protein sequence ID" value="QTZ18844.1"/>
    <property type="molecule type" value="Genomic_DNA"/>
</dbReference>
<keyword evidence="2" id="KW-0496">Mitochondrion</keyword>
<name>A0A8E5MDM0_9HYME</name>
<keyword evidence="1" id="KW-0472">Membrane</keyword>
<proteinExistence type="predicted"/>
<evidence type="ECO:0000313" key="2">
    <source>
        <dbReference type="EMBL" id="QTZ18844.1"/>
    </source>
</evidence>
<gene>
    <name evidence="2" type="primary">nad6</name>
</gene>
<feature type="transmembrane region" description="Helical" evidence="1">
    <location>
        <begin position="38"/>
        <end position="55"/>
    </location>
</feature>
<accession>A0A8E5MDM0</accession>
<organism evidence="2">
    <name type="scientific">Bombus filchnerae</name>
    <dbReference type="NCBI Taxonomy" id="395525"/>
    <lineage>
        <taxon>Eukaryota</taxon>
        <taxon>Metazoa</taxon>
        <taxon>Ecdysozoa</taxon>
        <taxon>Arthropoda</taxon>
        <taxon>Hexapoda</taxon>
        <taxon>Insecta</taxon>
        <taxon>Pterygota</taxon>
        <taxon>Neoptera</taxon>
        <taxon>Endopterygota</taxon>
        <taxon>Hymenoptera</taxon>
        <taxon>Apocrita</taxon>
        <taxon>Aculeata</taxon>
        <taxon>Apoidea</taxon>
        <taxon>Anthophila</taxon>
        <taxon>Apidae</taxon>
        <taxon>Bombus</taxon>
        <taxon>Thoracobombus</taxon>
    </lineage>
</organism>
<keyword evidence="1" id="KW-0812">Transmembrane</keyword>
<reference evidence="2" key="1">
    <citation type="submission" date="2021-03" db="EMBL/GenBank/DDBJ databases">
        <authorList>
            <person name="Zhou F."/>
        </authorList>
    </citation>
    <scope>NUCLEOTIDE SEQUENCE</scope>
</reference>
<evidence type="ECO:0000256" key="1">
    <source>
        <dbReference type="SAM" id="Phobius"/>
    </source>
</evidence>